<dbReference type="Pfam" id="PF06609">
    <property type="entry name" value="TRI12"/>
    <property type="match status" value="1"/>
</dbReference>
<evidence type="ECO:0000313" key="9">
    <source>
        <dbReference type="EMBL" id="PKS05113.1"/>
    </source>
</evidence>
<dbReference type="InterPro" id="IPR020846">
    <property type="entry name" value="MFS_dom"/>
</dbReference>
<protein>
    <recommendedName>
        <fullName evidence="8">Major facilitator superfamily (MFS) profile domain-containing protein</fullName>
    </recommendedName>
</protein>
<feature type="region of interest" description="Disordered" evidence="6">
    <location>
        <begin position="568"/>
        <end position="588"/>
    </location>
</feature>
<dbReference type="SUPFAM" id="SSF103473">
    <property type="entry name" value="MFS general substrate transporter"/>
    <property type="match status" value="1"/>
</dbReference>
<evidence type="ECO:0000256" key="7">
    <source>
        <dbReference type="SAM" id="Phobius"/>
    </source>
</evidence>
<keyword evidence="2" id="KW-0813">Transport</keyword>
<evidence type="ECO:0000256" key="5">
    <source>
        <dbReference type="ARBA" id="ARBA00023136"/>
    </source>
</evidence>
<feature type="domain" description="Major facilitator superfamily (MFS) profile" evidence="8">
    <location>
        <begin position="47"/>
        <end position="557"/>
    </location>
</feature>
<accession>A0A2N3MY58</accession>
<feature type="transmembrane region" description="Helical" evidence="7">
    <location>
        <begin position="533"/>
        <end position="552"/>
    </location>
</feature>
<dbReference type="Proteomes" id="UP000233524">
    <property type="component" value="Unassembled WGS sequence"/>
</dbReference>
<evidence type="ECO:0000259" key="8">
    <source>
        <dbReference type="PROSITE" id="PS50850"/>
    </source>
</evidence>
<evidence type="ECO:0000256" key="6">
    <source>
        <dbReference type="SAM" id="MobiDB-lite"/>
    </source>
</evidence>
<feature type="transmembrane region" description="Helical" evidence="7">
    <location>
        <begin position="357"/>
        <end position="377"/>
    </location>
</feature>
<dbReference type="InterPro" id="IPR053791">
    <property type="entry name" value="MFS_Tri12-like"/>
</dbReference>
<feature type="transmembrane region" description="Helical" evidence="7">
    <location>
        <begin position="315"/>
        <end position="337"/>
    </location>
</feature>
<sequence length="588" mass="63232">MAADSTKSDQGQHQVENVEPKQEPQQQDTIVVEAQADDVHIKLSWRSWVVVAVTCFAVVSQVFVVVAAGSVIAFIIRDVGQAGLAGWIIQAPLLMQAVLSPIFGRLSDVLERKYLAAGPPLIAFVGAVISAKATSMNMLVGGGILIGTTLSTISIVQAIPSEILPLKYRPIAQGFCGMAGTVGGLIGSLGAGAVTNVNSGGWRWIFWIQAIFHGLTSLGFLFFYWPPKNKEYPKMSLKEYFWTCDPIGSFLFIVGSTLTILSLNWSSGVYAWSDAHVAAPLTIGLVLIVAFGLYEWKGRTDGLIAHVFFQHNANFFYSTFAFGIEGWIFYSAVNSFVPQIVLNLGFENNSWDISVRQLSFQCTIFLFPLILSGYASYYKDLKNPLLITFVIFLAVTIFYANIKPSMDKAQLAINVLAGIGQAGPLTLLPAAVQYTAPHAFLSTATGLAFSARAIGGALGSAVLDTISNGRLNKHYAPAVSAAAIEAGLPESSVADLLAAMASGMREGVEGATDSVWAAAAAASAREYASAYRLAWASIIPFVVIAIVCIWFMRGVKELMTEKIEATVEHTGETDEENGGNKKKLKFHL</sequence>
<dbReference type="GO" id="GO:0022857">
    <property type="term" value="F:transmembrane transporter activity"/>
    <property type="evidence" value="ECO:0007669"/>
    <property type="project" value="InterPro"/>
</dbReference>
<dbReference type="EMBL" id="NLAX01001623">
    <property type="protein sequence ID" value="PKS05113.1"/>
    <property type="molecule type" value="Genomic_DNA"/>
</dbReference>
<feature type="transmembrane region" description="Helical" evidence="7">
    <location>
        <begin position="171"/>
        <end position="192"/>
    </location>
</feature>
<reference evidence="9 10" key="1">
    <citation type="journal article" date="2017" name="G3 (Bethesda)">
        <title>First Draft Genome Sequence of the Pathogenic Fungus Lomentospora prolificans (Formerly Scedosporium prolificans).</title>
        <authorList>
            <person name="Luo R."/>
            <person name="Zimin A."/>
            <person name="Workman R."/>
            <person name="Fan Y."/>
            <person name="Pertea G."/>
            <person name="Grossman N."/>
            <person name="Wear M.P."/>
            <person name="Jia B."/>
            <person name="Miller H."/>
            <person name="Casadevall A."/>
            <person name="Timp W."/>
            <person name="Zhang S.X."/>
            <person name="Salzberg S.L."/>
        </authorList>
    </citation>
    <scope>NUCLEOTIDE SEQUENCE [LARGE SCALE GENOMIC DNA]</scope>
    <source>
        <strain evidence="9 10">JHH-5317</strain>
    </source>
</reference>
<keyword evidence="3 7" id="KW-0812">Transmembrane</keyword>
<dbReference type="PANTHER" id="PTHR23501">
    <property type="entry name" value="MAJOR FACILITATOR SUPERFAMILY"/>
    <property type="match status" value="1"/>
</dbReference>
<evidence type="ECO:0000313" key="10">
    <source>
        <dbReference type="Proteomes" id="UP000233524"/>
    </source>
</evidence>
<evidence type="ECO:0000256" key="1">
    <source>
        <dbReference type="ARBA" id="ARBA00004141"/>
    </source>
</evidence>
<feature type="transmembrane region" description="Helical" evidence="7">
    <location>
        <begin position="384"/>
        <end position="402"/>
    </location>
</feature>
<feature type="transmembrane region" description="Helical" evidence="7">
    <location>
        <begin position="114"/>
        <end position="133"/>
    </location>
</feature>
<dbReference type="PROSITE" id="PS50850">
    <property type="entry name" value="MFS"/>
    <property type="match status" value="1"/>
</dbReference>
<feature type="transmembrane region" description="Helical" evidence="7">
    <location>
        <begin position="139"/>
        <end position="159"/>
    </location>
</feature>
<evidence type="ECO:0000256" key="2">
    <source>
        <dbReference type="ARBA" id="ARBA00022448"/>
    </source>
</evidence>
<dbReference type="OrthoDB" id="2587356at2759"/>
<keyword evidence="5 7" id="KW-0472">Membrane</keyword>
<feature type="transmembrane region" description="Helical" evidence="7">
    <location>
        <begin position="204"/>
        <end position="225"/>
    </location>
</feature>
<dbReference type="InterPro" id="IPR036259">
    <property type="entry name" value="MFS_trans_sf"/>
</dbReference>
<feature type="transmembrane region" description="Helical" evidence="7">
    <location>
        <begin position="48"/>
        <end position="76"/>
    </location>
</feature>
<feature type="region of interest" description="Disordered" evidence="6">
    <location>
        <begin position="1"/>
        <end position="27"/>
    </location>
</feature>
<feature type="transmembrane region" description="Helical" evidence="7">
    <location>
        <begin position="82"/>
        <end position="102"/>
    </location>
</feature>
<proteinExistence type="predicted"/>
<gene>
    <name evidence="9" type="ORF">jhhlp_008480</name>
</gene>
<dbReference type="Gene3D" id="1.20.1250.20">
    <property type="entry name" value="MFS general substrate transporter like domains"/>
    <property type="match status" value="1"/>
</dbReference>
<dbReference type="AlphaFoldDB" id="A0A2N3MY58"/>
<comment type="caution">
    <text evidence="9">The sequence shown here is derived from an EMBL/GenBank/DDBJ whole genome shotgun (WGS) entry which is preliminary data.</text>
</comment>
<comment type="subcellular location">
    <subcellularLocation>
        <location evidence="1">Membrane</location>
        <topology evidence="1">Multi-pass membrane protein</topology>
    </subcellularLocation>
</comment>
<feature type="transmembrane region" description="Helical" evidence="7">
    <location>
        <begin position="246"/>
        <end position="265"/>
    </location>
</feature>
<dbReference type="GO" id="GO:0005886">
    <property type="term" value="C:plasma membrane"/>
    <property type="evidence" value="ECO:0007669"/>
    <property type="project" value="TreeGrafter"/>
</dbReference>
<organism evidence="9 10">
    <name type="scientific">Lomentospora prolificans</name>
    <dbReference type="NCBI Taxonomy" id="41688"/>
    <lineage>
        <taxon>Eukaryota</taxon>
        <taxon>Fungi</taxon>
        <taxon>Dikarya</taxon>
        <taxon>Ascomycota</taxon>
        <taxon>Pezizomycotina</taxon>
        <taxon>Sordariomycetes</taxon>
        <taxon>Hypocreomycetidae</taxon>
        <taxon>Microascales</taxon>
        <taxon>Microascaceae</taxon>
        <taxon>Lomentospora</taxon>
    </lineage>
</organism>
<evidence type="ECO:0000256" key="3">
    <source>
        <dbReference type="ARBA" id="ARBA00022692"/>
    </source>
</evidence>
<keyword evidence="4 7" id="KW-1133">Transmembrane helix</keyword>
<dbReference type="VEuPathDB" id="FungiDB:jhhlp_008480"/>
<dbReference type="InterPro" id="IPR010573">
    <property type="entry name" value="MFS_Str1/Tri12-like"/>
</dbReference>
<feature type="transmembrane region" description="Helical" evidence="7">
    <location>
        <begin position="277"/>
        <end position="294"/>
    </location>
</feature>
<dbReference type="PANTHER" id="PTHR23501:SF195">
    <property type="entry name" value="PEP5"/>
    <property type="match status" value="1"/>
</dbReference>
<evidence type="ECO:0000256" key="4">
    <source>
        <dbReference type="ARBA" id="ARBA00022989"/>
    </source>
</evidence>
<dbReference type="CDD" id="cd06179">
    <property type="entry name" value="MFS_TRI12_like"/>
    <property type="match status" value="1"/>
</dbReference>
<keyword evidence="10" id="KW-1185">Reference proteome</keyword>
<dbReference type="InParanoid" id="A0A2N3MY58"/>
<name>A0A2N3MY58_9PEZI</name>